<accession>M7MFS7</accession>
<dbReference type="AlphaFoldDB" id="M7MFS7"/>
<dbReference type="GeneID" id="98641400"/>
<reference evidence="2 3" key="1">
    <citation type="submission" date="2012-12" db="EMBL/GenBank/DDBJ databases">
        <title>Genome assembly of Formosa sp. AK20.</title>
        <authorList>
            <person name="Kumar R."/>
            <person name="Khatri I."/>
            <person name="Vaidya B."/>
            <person name="Subramanian S."/>
            <person name="Pinnaka A."/>
        </authorList>
    </citation>
    <scope>NUCLEOTIDE SEQUENCE [LARGE SCALE GENOMIC DNA]</scope>
    <source>
        <strain evidence="2 3">AK20</strain>
    </source>
</reference>
<dbReference type="SUPFAM" id="SSF55729">
    <property type="entry name" value="Acyl-CoA N-acyltransferases (Nat)"/>
    <property type="match status" value="1"/>
</dbReference>
<dbReference type="RefSeq" id="WP_007649298.1">
    <property type="nucleotide sequence ID" value="NZ_ANLA01000010.1"/>
</dbReference>
<feature type="domain" description="BioF2-like acetyltransferase" evidence="1">
    <location>
        <begin position="125"/>
        <end position="271"/>
    </location>
</feature>
<protein>
    <recommendedName>
        <fullName evidence="1">BioF2-like acetyltransferase domain-containing protein</fullName>
    </recommendedName>
</protein>
<dbReference type="eggNOG" id="COG5653">
    <property type="taxonomic scope" value="Bacteria"/>
</dbReference>
<sequence>MSRNPFTSHLYQELWLKHFAKGKQPYAFNFIPNVKFIKHAFLPYYVNIGKNVTNGITYDLNEAATDYENKTFLVYDVPEFANTNKFPSDVGRLKGYKIRQYKGFLANFKGFNSLEDYMASVMSAKSRNKHRSTLRKFENCFSVSYKIYYKDTSKEACDEALTYFKKLIVERHKDLKIDTNIIAKWNFYHELIFPMIQKGKALLICVNVDNKPISMSLAYIEGNKMIGSVKAFNPDYYKFNIGHIELGKLIEWCFDNNIQILDFSKGEYEYKTKWTNEEYGYDCHILYDASNIKCRLTASLLALYFRLKQYLRDKNVNLLFKKLKFQFKNSAKPNLKADPEVFIKPLDTTIDLNELRQVDMEDKNLNFLNRTILDLLYRNPEPISNIKIYTKREKDLVNYLVVGNTNKFQIEFKPN</sequence>
<name>M7MFS7_9FLAO</name>
<dbReference type="InterPro" id="IPR038740">
    <property type="entry name" value="BioF2-like_GNAT_dom"/>
</dbReference>
<keyword evidence="3" id="KW-1185">Reference proteome</keyword>
<proteinExistence type="predicted"/>
<dbReference type="Gene3D" id="3.40.630.30">
    <property type="match status" value="1"/>
</dbReference>
<dbReference type="Pfam" id="PF13480">
    <property type="entry name" value="Acetyltransf_6"/>
    <property type="match status" value="1"/>
</dbReference>
<comment type="caution">
    <text evidence="2">The sequence shown here is derived from an EMBL/GenBank/DDBJ whole genome shotgun (WGS) entry which is preliminary data.</text>
</comment>
<dbReference type="InterPro" id="IPR016181">
    <property type="entry name" value="Acyl_CoA_acyltransferase"/>
</dbReference>
<evidence type="ECO:0000313" key="3">
    <source>
        <dbReference type="Proteomes" id="UP000012024"/>
    </source>
</evidence>
<dbReference type="PATRIC" id="fig|1137281.3.peg.1523"/>
<evidence type="ECO:0000313" key="2">
    <source>
        <dbReference type="EMBL" id="EMQ95092.1"/>
    </source>
</evidence>
<dbReference type="OrthoDB" id="1422531at2"/>
<evidence type="ECO:0000259" key="1">
    <source>
        <dbReference type="Pfam" id="PF13480"/>
    </source>
</evidence>
<organism evidence="2 3">
    <name type="scientific">Xanthomarina gelatinilytica</name>
    <dbReference type="NCBI Taxonomy" id="1137281"/>
    <lineage>
        <taxon>Bacteria</taxon>
        <taxon>Pseudomonadati</taxon>
        <taxon>Bacteroidota</taxon>
        <taxon>Flavobacteriia</taxon>
        <taxon>Flavobacteriales</taxon>
        <taxon>Flavobacteriaceae</taxon>
        <taxon>Xanthomarina</taxon>
    </lineage>
</organism>
<gene>
    <name evidence="2" type="ORF">D778_00089</name>
</gene>
<dbReference type="EMBL" id="ANLA01000010">
    <property type="protein sequence ID" value="EMQ95092.1"/>
    <property type="molecule type" value="Genomic_DNA"/>
</dbReference>
<dbReference type="Proteomes" id="UP000012024">
    <property type="component" value="Unassembled WGS sequence"/>
</dbReference>